<accession>A0A1P8N1A1</accession>
<dbReference type="OrthoDB" id="7854136at2"/>
<evidence type="ECO:0000313" key="2">
    <source>
        <dbReference type="Proteomes" id="UP000186336"/>
    </source>
</evidence>
<dbReference type="AlphaFoldDB" id="A0A1P8N1A1"/>
<proteinExistence type="predicted"/>
<dbReference type="KEGG" id="tom:BWR18_19675"/>
<dbReference type="Proteomes" id="UP000186336">
    <property type="component" value="Plasmid pDOK1-4-2"/>
</dbReference>
<dbReference type="EMBL" id="CP019314">
    <property type="protein sequence ID" value="APX14086.1"/>
    <property type="molecule type" value="Genomic_DNA"/>
</dbReference>
<geneLocation type="plasmid" evidence="1 2">
    <name>pDOK1-4-2</name>
</geneLocation>
<organism evidence="1 2">
    <name type="scientific">Tateyamaria omphalii</name>
    <dbReference type="NCBI Taxonomy" id="299262"/>
    <lineage>
        <taxon>Bacteria</taxon>
        <taxon>Pseudomonadati</taxon>
        <taxon>Pseudomonadota</taxon>
        <taxon>Alphaproteobacteria</taxon>
        <taxon>Rhodobacterales</taxon>
        <taxon>Roseobacteraceae</taxon>
        <taxon>Tateyamaria</taxon>
    </lineage>
</organism>
<sequence>MVPLRLDLATAPQPAPSVRPVSDGALGFLNHLRFVSMTCRAKRRADLFEACALLHATRSASQEAHAEALMRCLAQALGKQPRLYAPGTVEMTFDESWLLRLGQAIAVGDEGSVAFLLKSRVLPEHRRLVRFLVGRISEFFALI</sequence>
<keyword evidence="2" id="KW-1185">Reference proteome</keyword>
<reference evidence="1 2" key="1">
    <citation type="submission" date="2017-01" db="EMBL/GenBank/DDBJ databases">
        <title>Complete genome of Tateyamaria omphalii DOK1-4 isolated from seawater in Dokdo.</title>
        <authorList>
            <person name="Kim J.H."/>
            <person name="Chi W.-J."/>
        </authorList>
    </citation>
    <scope>NUCLEOTIDE SEQUENCE [LARGE SCALE GENOMIC DNA]</scope>
    <source>
        <strain evidence="1 2">DOK1-4</strain>
        <plasmid evidence="1 2">pDOK1-4-2</plasmid>
    </source>
</reference>
<gene>
    <name evidence="1" type="ORF">BWR18_19675</name>
</gene>
<keyword evidence="1" id="KW-0614">Plasmid</keyword>
<protein>
    <submittedName>
        <fullName evidence="1">Uncharacterized protein</fullName>
    </submittedName>
</protein>
<name>A0A1P8N1A1_9RHOB</name>
<evidence type="ECO:0000313" key="1">
    <source>
        <dbReference type="EMBL" id="APX14086.1"/>
    </source>
</evidence>